<protein>
    <submittedName>
        <fullName evidence="4 5">Uncharacterized protein LOC110746627</fullName>
    </submittedName>
</protein>
<feature type="domain" description="Aminotransferase-like plant mobile" evidence="2">
    <location>
        <begin position="114"/>
        <end position="435"/>
    </location>
</feature>
<dbReference type="RefSeq" id="XP_021802545.1">
    <property type="nucleotide sequence ID" value="XM_021946853.1"/>
</dbReference>
<proteinExistence type="predicted"/>
<feature type="region of interest" description="Disordered" evidence="1">
    <location>
        <begin position="20"/>
        <end position="41"/>
    </location>
</feature>
<dbReference type="Pfam" id="PF10536">
    <property type="entry name" value="PMD"/>
    <property type="match status" value="1"/>
</dbReference>
<dbReference type="AlphaFoldDB" id="A0A6P5RID5"/>
<dbReference type="GO" id="GO:0010073">
    <property type="term" value="P:meristem maintenance"/>
    <property type="evidence" value="ECO:0007669"/>
    <property type="project" value="InterPro"/>
</dbReference>
<reference evidence="4 5" key="1">
    <citation type="submission" date="2025-04" db="UniProtKB">
        <authorList>
            <consortium name="RefSeq"/>
        </authorList>
    </citation>
    <scope>IDENTIFICATION</scope>
</reference>
<dbReference type="RefSeq" id="XP_021802547.1">
    <property type="nucleotide sequence ID" value="XM_021946855.1"/>
</dbReference>
<sequence>MGSRISPRLPPVMKDNLFSLDDGLRRGRPPPSSKNLCEGPLIDEEPTAEAAPIIDPTSISRCCIEGGLFPAVPVFFQYPCGITGCWSEWVEHELGDPIKRDTLRKAAVLNAIFASKRCEIHLEVQLLRHVIRRWSSETHTFISSWGEFTPTLEDVVNILHLPIVGTQDPFNIILDAKDKERLEILKRGAMGKHSLRFNSWVKHFGDKDKRHSCGLYALVSLWLGKFVFCDFSPDCVHERVFPLALAIARGDVIPLAPMFLGYLYRLLDQVHLLEKGAAGTMAVESFLNSSFLQVFLWEHIKGLDVHPLPYSQAGLFVRAGDDSYTPDMPLLISRWFRRKPRKGQNFLELLDDIQHFIFRPYTKVPIGFAHVSFYEGVGETSIIIPRGEQSRKDAYLNMAGLPLFTFGDDHSEVSVHYLTHRIIRQFGLDQGVPARPDFRHPFGMHKVFWSRVRVPDDGRLFALALASRERIGGCSKGHRTYWNRCFAYFTRFHASSPQRLLPSIDHHRRLISEKRAIALSERRNLEFTSKDGKIVGRSLESAKGSTVLQKSIAKQGVSEKRSSLRKKKFKPKVATIGPPRKKLSPPIGPKQATVPTASVPSASLRKRKRRGSHLEDISTSSTPELDSEDDGTDFAHMGRSESPIGDIPADHAYGRGDEVGDGGLAGLDHSLEEPLCSDASLGFVHDATTSTPRNVDLVDITQDKEIHVASTSSTFDIVINTSSEDLPLVDMSGYDPSCYELEDAFSAFMVFFDSDTRILRSTDELLPLCYEFRGYETFRGAQVFPETVRALSKFFDSYEARIESARNLSFSSKNLAFRGLGLSLYGMDVTSYSEISDHKLLCWRDTIRDAISYGLQVGFLLDILKMRLARAVFETRAACSAAISIQFLKVGATSQALKLKHQELDSECHKLRELLLEKGISSNNAGYVLEAAKGSPCNASSILYDTH</sequence>
<evidence type="ECO:0000313" key="5">
    <source>
        <dbReference type="RefSeq" id="XP_021802547.1"/>
    </source>
</evidence>
<dbReference type="InterPro" id="IPR044824">
    <property type="entry name" value="MAIN-like"/>
</dbReference>
<evidence type="ECO:0000313" key="3">
    <source>
        <dbReference type="Proteomes" id="UP000515124"/>
    </source>
</evidence>
<keyword evidence="3" id="KW-1185">Reference proteome</keyword>
<dbReference type="PANTHER" id="PTHR46033">
    <property type="entry name" value="PROTEIN MAIN-LIKE 2"/>
    <property type="match status" value="1"/>
</dbReference>
<organism evidence="3 5">
    <name type="scientific">Prunus avium</name>
    <name type="common">Cherry</name>
    <name type="synonym">Cerasus avium</name>
    <dbReference type="NCBI Taxonomy" id="42229"/>
    <lineage>
        <taxon>Eukaryota</taxon>
        <taxon>Viridiplantae</taxon>
        <taxon>Streptophyta</taxon>
        <taxon>Embryophyta</taxon>
        <taxon>Tracheophyta</taxon>
        <taxon>Spermatophyta</taxon>
        <taxon>Magnoliopsida</taxon>
        <taxon>eudicotyledons</taxon>
        <taxon>Gunneridae</taxon>
        <taxon>Pentapetalae</taxon>
        <taxon>rosids</taxon>
        <taxon>fabids</taxon>
        <taxon>Rosales</taxon>
        <taxon>Rosaceae</taxon>
        <taxon>Amygdaloideae</taxon>
        <taxon>Amygdaleae</taxon>
        <taxon>Prunus</taxon>
    </lineage>
</organism>
<dbReference type="PANTHER" id="PTHR46033:SF80">
    <property type="entry name" value="PROTEIN MAIN-LIKE 2-LIKE"/>
    <property type="match status" value="1"/>
</dbReference>
<dbReference type="InterPro" id="IPR019557">
    <property type="entry name" value="AminoTfrase-like_pln_mobile"/>
</dbReference>
<name>A0A6P5RID5_PRUAV</name>
<accession>A0A6P5RID5</accession>
<dbReference type="KEGG" id="pavi:110746627"/>
<evidence type="ECO:0000259" key="2">
    <source>
        <dbReference type="Pfam" id="PF10536"/>
    </source>
</evidence>
<dbReference type="GeneID" id="110746627"/>
<dbReference type="Proteomes" id="UP000515124">
    <property type="component" value="Unplaced"/>
</dbReference>
<gene>
    <name evidence="4 5" type="primary">LOC110746627</name>
</gene>
<evidence type="ECO:0000313" key="4">
    <source>
        <dbReference type="RefSeq" id="XP_021802545.1"/>
    </source>
</evidence>
<evidence type="ECO:0000256" key="1">
    <source>
        <dbReference type="SAM" id="MobiDB-lite"/>
    </source>
</evidence>
<feature type="region of interest" description="Disordered" evidence="1">
    <location>
        <begin position="545"/>
        <end position="660"/>
    </location>
</feature>
<feature type="compositionally biased region" description="Basic and acidic residues" evidence="1">
    <location>
        <begin position="648"/>
        <end position="658"/>
    </location>
</feature>